<accession>A0A840P304</accession>
<feature type="compositionally biased region" description="Low complexity" evidence="1">
    <location>
        <begin position="138"/>
        <end position="148"/>
    </location>
</feature>
<feature type="region of interest" description="Disordered" evidence="1">
    <location>
        <begin position="1"/>
        <end position="251"/>
    </location>
</feature>
<organism evidence="2 3">
    <name type="scientific">Thermocatellispora tengchongensis</name>
    <dbReference type="NCBI Taxonomy" id="1073253"/>
    <lineage>
        <taxon>Bacteria</taxon>
        <taxon>Bacillati</taxon>
        <taxon>Actinomycetota</taxon>
        <taxon>Actinomycetes</taxon>
        <taxon>Streptosporangiales</taxon>
        <taxon>Streptosporangiaceae</taxon>
        <taxon>Thermocatellispora</taxon>
    </lineage>
</organism>
<sequence>MTERHSPQSGCSPRPHGSSRPAPRPLAVGVRCPPRRAWPCPRRWPRPSRGGCAKSRPDATVPGQRARRRAPRRMPDSAPGAVTWPLRVVTRQPHQQRWSRAGAGGPVAGEPGCEPPARNGHRTGPAEGRARYRPPDLRPAQAVAGGPRRAPPARSERENGALREDRKPERLRKDGMWGGGAREGRGRGNWAGAGASKGAVAGKRGCEPPEPSGHRTGALRKATHGTGPRTSGPPQAVAGEPGRAPPGTERA</sequence>
<feature type="compositionally biased region" description="Gly residues" evidence="1">
    <location>
        <begin position="176"/>
        <end position="191"/>
    </location>
</feature>
<feature type="compositionally biased region" description="Low complexity" evidence="1">
    <location>
        <begin position="31"/>
        <end position="41"/>
    </location>
</feature>
<proteinExistence type="predicted"/>
<evidence type="ECO:0000313" key="3">
    <source>
        <dbReference type="Proteomes" id="UP000578449"/>
    </source>
</evidence>
<reference evidence="2 3" key="1">
    <citation type="submission" date="2020-08" db="EMBL/GenBank/DDBJ databases">
        <title>Genomic Encyclopedia of Type Strains, Phase IV (KMG-IV): sequencing the most valuable type-strain genomes for metagenomic binning, comparative biology and taxonomic classification.</title>
        <authorList>
            <person name="Goeker M."/>
        </authorList>
    </citation>
    <scope>NUCLEOTIDE SEQUENCE [LARGE SCALE GENOMIC DNA]</scope>
    <source>
        <strain evidence="2 3">DSM 45615</strain>
    </source>
</reference>
<gene>
    <name evidence="2" type="ORF">HNP84_002009</name>
</gene>
<comment type="caution">
    <text evidence="2">The sequence shown here is derived from an EMBL/GenBank/DDBJ whole genome shotgun (WGS) entry which is preliminary data.</text>
</comment>
<dbReference type="EMBL" id="JACHGN010000004">
    <property type="protein sequence ID" value="MBB5132293.1"/>
    <property type="molecule type" value="Genomic_DNA"/>
</dbReference>
<name>A0A840P304_9ACTN</name>
<feature type="compositionally biased region" description="Low complexity" evidence="1">
    <location>
        <begin position="108"/>
        <end position="117"/>
    </location>
</feature>
<feature type="compositionally biased region" description="Basic and acidic residues" evidence="1">
    <location>
        <begin position="154"/>
        <end position="175"/>
    </location>
</feature>
<keyword evidence="3" id="KW-1185">Reference proteome</keyword>
<evidence type="ECO:0000313" key="2">
    <source>
        <dbReference type="EMBL" id="MBB5132293.1"/>
    </source>
</evidence>
<dbReference type="AlphaFoldDB" id="A0A840P304"/>
<evidence type="ECO:0000256" key="1">
    <source>
        <dbReference type="SAM" id="MobiDB-lite"/>
    </source>
</evidence>
<feature type="compositionally biased region" description="Low complexity" evidence="1">
    <location>
        <begin position="192"/>
        <end position="203"/>
    </location>
</feature>
<dbReference type="Proteomes" id="UP000578449">
    <property type="component" value="Unassembled WGS sequence"/>
</dbReference>
<protein>
    <submittedName>
        <fullName evidence="2">Uncharacterized protein</fullName>
    </submittedName>
</protein>